<keyword evidence="2" id="KW-0472">Membrane</keyword>
<keyword evidence="2" id="KW-1133">Transmembrane helix</keyword>
<gene>
    <name evidence="3" type="ORF">BCR33DRAFT_792565</name>
</gene>
<keyword evidence="2" id="KW-0812">Transmembrane</keyword>
<proteinExistence type="predicted"/>
<sequence>MKHVVPLLKGFITLETPNKFKNSSSKEDGNCPHTLLNGTSPNEGDTEHHRASEVTLGSSLWAVWHTNLYFNLAGLVFIPLGILSSFWGWSDATVFALNFCAIIPLAKMLDFATDQLSMR</sequence>
<dbReference type="OrthoDB" id="1699231at2759"/>
<comment type="caution">
    <text evidence="3">The sequence shown here is derived from an EMBL/GenBank/DDBJ whole genome shotgun (WGS) entry which is preliminary data.</text>
</comment>
<evidence type="ECO:0000313" key="3">
    <source>
        <dbReference type="EMBL" id="ORY30443.1"/>
    </source>
</evidence>
<protein>
    <submittedName>
        <fullName evidence="3">Uncharacterized protein</fullName>
    </submittedName>
</protein>
<accession>A0A1Y2B6I3</accession>
<dbReference type="Proteomes" id="UP000193642">
    <property type="component" value="Unassembled WGS sequence"/>
</dbReference>
<dbReference type="EMBL" id="MCGO01000082">
    <property type="protein sequence ID" value="ORY30443.1"/>
    <property type="molecule type" value="Genomic_DNA"/>
</dbReference>
<evidence type="ECO:0000256" key="1">
    <source>
        <dbReference type="SAM" id="MobiDB-lite"/>
    </source>
</evidence>
<dbReference type="AlphaFoldDB" id="A0A1Y2B6I3"/>
<evidence type="ECO:0000256" key="2">
    <source>
        <dbReference type="SAM" id="Phobius"/>
    </source>
</evidence>
<organism evidence="3 4">
    <name type="scientific">Rhizoclosmatium globosum</name>
    <dbReference type="NCBI Taxonomy" id="329046"/>
    <lineage>
        <taxon>Eukaryota</taxon>
        <taxon>Fungi</taxon>
        <taxon>Fungi incertae sedis</taxon>
        <taxon>Chytridiomycota</taxon>
        <taxon>Chytridiomycota incertae sedis</taxon>
        <taxon>Chytridiomycetes</taxon>
        <taxon>Chytridiales</taxon>
        <taxon>Chytriomycetaceae</taxon>
        <taxon>Rhizoclosmatium</taxon>
    </lineage>
</organism>
<name>A0A1Y2B6I3_9FUNG</name>
<reference evidence="3 4" key="1">
    <citation type="submission" date="2016-07" db="EMBL/GenBank/DDBJ databases">
        <title>Pervasive Adenine N6-methylation of Active Genes in Fungi.</title>
        <authorList>
            <consortium name="DOE Joint Genome Institute"/>
            <person name="Mondo S.J."/>
            <person name="Dannebaum R.O."/>
            <person name="Kuo R.C."/>
            <person name="Labutti K."/>
            <person name="Haridas S."/>
            <person name="Kuo A."/>
            <person name="Salamov A."/>
            <person name="Ahrendt S.R."/>
            <person name="Lipzen A."/>
            <person name="Sullivan W."/>
            <person name="Andreopoulos W.B."/>
            <person name="Clum A."/>
            <person name="Lindquist E."/>
            <person name="Daum C."/>
            <person name="Ramamoorthy G.K."/>
            <person name="Gryganskyi A."/>
            <person name="Culley D."/>
            <person name="Magnuson J.K."/>
            <person name="James T.Y."/>
            <person name="O'Malley M.A."/>
            <person name="Stajich J.E."/>
            <person name="Spatafora J.W."/>
            <person name="Visel A."/>
            <person name="Grigoriev I.V."/>
        </authorList>
    </citation>
    <scope>NUCLEOTIDE SEQUENCE [LARGE SCALE GENOMIC DNA]</scope>
    <source>
        <strain evidence="3 4">JEL800</strain>
    </source>
</reference>
<evidence type="ECO:0000313" key="4">
    <source>
        <dbReference type="Proteomes" id="UP000193642"/>
    </source>
</evidence>
<feature type="transmembrane region" description="Helical" evidence="2">
    <location>
        <begin position="68"/>
        <end position="89"/>
    </location>
</feature>
<keyword evidence="4" id="KW-1185">Reference proteome</keyword>
<feature type="region of interest" description="Disordered" evidence="1">
    <location>
        <begin position="20"/>
        <end position="47"/>
    </location>
</feature>